<feature type="compositionally biased region" description="Basic residues" evidence="6">
    <location>
        <begin position="850"/>
        <end position="864"/>
    </location>
</feature>
<dbReference type="PROSITE" id="PS50014">
    <property type="entry name" value="BROMODOMAIN_2"/>
    <property type="match status" value="1"/>
</dbReference>
<dbReference type="CDD" id="cd05529">
    <property type="entry name" value="Bromo_WDR9_I_like"/>
    <property type="match status" value="1"/>
</dbReference>
<dbReference type="FunFam" id="2.130.10.10:FF:000023">
    <property type="entry name" value="Bromodomain and WD repeat domain containing 1"/>
    <property type="match status" value="1"/>
</dbReference>
<dbReference type="AlphaFoldDB" id="A0A093DSS5"/>
<feature type="repeat" description="WD" evidence="5">
    <location>
        <begin position="178"/>
        <end position="219"/>
    </location>
</feature>
<evidence type="ECO:0000256" key="5">
    <source>
        <dbReference type="PROSITE-ProRule" id="PRU00221"/>
    </source>
</evidence>
<dbReference type="SUPFAM" id="SSF50978">
    <property type="entry name" value="WD40 repeat-like"/>
    <property type="match status" value="1"/>
</dbReference>
<feature type="non-terminal residue" evidence="8">
    <location>
        <position position="1"/>
    </location>
</feature>
<feature type="compositionally biased region" description="Acidic residues" evidence="6">
    <location>
        <begin position="775"/>
        <end position="792"/>
    </location>
</feature>
<name>A0A093DSS5_9AVES</name>
<dbReference type="PROSITE" id="PS50294">
    <property type="entry name" value="WD_REPEATS_REGION"/>
    <property type="match status" value="5"/>
</dbReference>
<feature type="repeat" description="WD" evidence="5">
    <location>
        <begin position="136"/>
        <end position="177"/>
    </location>
</feature>
<dbReference type="InterPro" id="IPR036322">
    <property type="entry name" value="WD40_repeat_dom_sf"/>
</dbReference>
<dbReference type="EMBL" id="KL230278">
    <property type="protein sequence ID" value="KFV05216.1"/>
    <property type="molecule type" value="Genomic_DNA"/>
</dbReference>
<feature type="repeat" description="WD" evidence="5">
    <location>
        <begin position="383"/>
        <end position="417"/>
    </location>
</feature>
<dbReference type="InterPro" id="IPR001680">
    <property type="entry name" value="WD40_rpt"/>
</dbReference>
<dbReference type="InterPro" id="IPR015943">
    <property type="entry name" value="WD40/YVTN_repeat-like_dom_sf"/>
</dbReference>
<dbReference type="Pfam" id="PF25437">
    <property type="entry name" value="BRWD1_N"/>
    <property type="match status" value="1"/>
</dbReference>
<dbReference type="CDD" id="cd00200">
    <property type="entry name" value="WD40"/>
    <property type="match status" value="1"/>
</dbReference>
<evidence type="ECO:0000256" key="4">
    <source>
        <dbReference type="PROSITE-ProRule" id="PRU00035"/>
    </source>
</evidence>
<feature type="region of interest" description="Disordered" evidence="6">
    <location>
        <begin position="775"/>
        <end position="809"/>
    </location>
</feature>
<feature type="region of interest" description="Disordered" evidence="6">
    <location>
        <begin position="836"/>
        <end position="876"/>
    </location>
</feature>
<dbReference type="InterPro" id="IPR036427">
    <property type="entry name" value="Bromodomain-like_sf"/>
</dbReference>
<dbReference type="GO" id="GO:0006357">
    <property type="term" value="P:regulation of transcription by RNA polymerase II"/>
    <property type="evidence" value="ECO:0007669"/>
    <property type="project" value="TreeGrafter"/>
</dbReference>
<keyword evidence="3 4" id="KW-0103">Bromodomain</keyword>
<dbReference type="FunFam" id="1.20.920.10:FF:000066">
    <property type="entry name" value="Transcription initiation factor TFIID subunit 1"/>
    <property type="match status" value="1"/>
</dbReference>
<evidence type="ECO:0000256" key="2">
    <source>
        <dbReference type="ARBA" id="ARBA00022737"/>
    </source>
</evidence>
<dbReference type="PANTHER" id="PTHR16266:SF26">
    <property type="entry name" value="BROMODOMAIN AND WD REPEAT-CONTAINING PROTEIN 1"/>
    <property type="match status" value="1"/>
</dbReference>
<keyword evidence="9" id="KW-1185">Reference proteome</keyword>
<dbReference type="InterPro" id="IPR052060">
    <property type="entry name" value="Bromo_WD_repeat"/>
</dbReference>
<dbReference type="GO" id="GO:0008360">
    <property type="term" value="P:regulation of cell shape"/>
    <property type="evidence" value="ECO:0007669"/>
    <property type="project" value="TreeGrafter"/>
</dbReference>
<dbReference type="FunFam" id="2.30.30.1040:FF:000003">
    <property type="entry name" value="Bromodomain and WD repeat domain containing 1"/>
    <property type="match status" value="1"/>
</dbReference>
<accession>A0A093DSS5</accession>
<protein>
    <submittedName>
        <fullName evidence="8">Bromodomain and WD repeat-containing protein 1</fullName>
    </submittedName>
</protein>
<dbReference type="PROSITE" id="PS50082">
    <property type="entry name" value="WD_REPEATS_2"/>
    <property type="match status" value="6"/>
</dbReference>
<dbReference type="Pfam" id="PF25313">
    <property type="entry name" value="BRWD_AD"/>
    <property type="match status" value="1"/>
</dbReference>
<dbReference type="PROSITE" id="PS00678">
    <property type="entry name" value="WD_REPEATS_1"/>
    <property type="match status" value="1"/>
</dbReference>
<reference evidence="8 9" key="1">
    <citation type="submission" date="2014-04" db="EMBL/GenBank/DDBJ databases">
        <title>Genome evolution of avian class.</title>
        <authorList>
            <person name="Zhang G."/>
            <person name="Li C."/>
        </authorList>
    </citation>
    <scope>NUCLEOTIDE SEQUENCE [LARGE SCALE GENOMIC DNA]</scope>
    <source>
        <strain evidence="8">BGI_N339</strain>
    </source>
</reference>
<feature type="repeat" description="WD" evidence="5">
    <location>
        <begin position="418"/>
        <end position="460"/>
    </location>
</feature>
<dbReference type="SUPFAM" id="SSF47370">
    <property type="entry name" value="Bromodomain"/>
    <property type="match status" value="1"/>
</dbReference>
<feature type="repeat" description="WD" evidence="5">
    <location>
        <begin position="318"/>
        <end position="359"/>
    </location>
</feature>
<dbReference type="PANTHER" id="PTHR16266">
    <property type="entry name" value="WD REPEAT DOMAIN 9"/>
    <property type="match status" value="1"/>
</dbReference>
<dbReference type="InterPro" id="IPR019775">
    <property type="entry name" value="WD40_repeat_CS"/>
</dbReference>
<gene>
    <name evidence="8" type="ORF">N339_12664</name>
</gene>
<dbReference type="Pfam" id="PF00400">
    <property type="entry name" value="WD40"/>
    <property type="match status" value="6"/>
</dbReference>
<proteinExistence type="predicted"/>
<evidence type="ECO:0000313" key="8">
    <source>
        <dbReference type="EMBL" id="KFV05216.1"/>
    </source>
</evidence>
<dbReference type="SMART" id="SM00297">
    <property type="entry name" value="BROMO"/>
    <property type="match status" value="1"/>
</dbReference>
<feature type="domain" description="Bromo" evidence="7">
    <location>
        <begin position="1121"/>
        <end position="1191"/>
    </location>
</feature>
<sequence>LLPKRLDWQGNEHYRSYEELVLSNRHVAPDHLLQICKRIGPILDKEIPPSIPRVNSLLGAGRQSLLRTAKDCRNTVWKGSAFAALHRGRPPEIPVNYGTPPNLVEIYRAKQLTGYAKFSTSFPGSMYQHVKMHRRILGHLSSVYCVAFDRTGHRIFTGSDDCLVKIWSTHNGRLFATLRGHSAEISDMAVNYENTMIAAGSCDKIIRVWCLRTCAPVAVLHGHTGSITSLQFSPMVKGSMRYMVSTGADGTVCFWQWDTDSMKFNNRPVKFTEKPRPGVQMLCSSFSVGGMFLATGSTDHIIRMYFFGSETPEKIAELESHADKVDSIQFSNSGDRFISGSRDGTARIWRFEQAEWRSVLLDMSDRLPGDTCSEEDKFMKPKVTMIAWNQNDNYVVTAVNNHLLKVWDSYTGQLLHDLVGHTDEVFVLETHPFDSRIMLSAGHDGNIFIWDVTKGTKTKHYFNMIEGQGHGAVFDCKFSPDGQHFACTDSHGHLLIFGFGCSRPYEKIPDQMFFHTDYRPLIRDSNNYVLDEQTQQAPHLMPPPFLVDVDGNPHPTKYQRLVPGRENCADKHLIPQLGYVATIIGQQLVDQDEQGLEPSILDGMIRQLQLQQDQRIGADQESASSGPQHGEGTPRRAFRRPSYDIQSPPNIGLRRSGQVEGVRQMHQNAPRSQMATERDLQAWRRRVVVPEIPPSLLRKQEEYRIAKGEEERDLYAREKKKSFESLEKSDSESSLIQCKRRLYRRKYRNYRTRNNIEQLESSDEERDNGFGLIEQEAEESEGSGSSDEEEEWRSDKKRNNNISSESSSKYSDWIADAGINLQPAVRTSRRKAIRYCSTSEDEVSAEKSSPPKKRRRKRRKKPKPKKQEEANAPTQPVNLELSYDWHPPVWITDTALRRSPFVPQMGDEVIYFRQGHEAYIEAVRRNNIYELNPHKEPWRKVVLRDQELVKIVGIRYEVGPPTLCCLKLAFIDHATGKHTDKSFSIRYHDMPDVIDFLILRQFYDEARQRNWQASDRFRSIIDDAWWFGTVLGQEPYQPQYPDSHFQCYSVKWDNGEIEKLSPWDMEPVPDNVDQPEELGASVSVTFEEVEKLLYKPEEGEWGMRSRDEACERIISGIDQLLTLDISAAFAGPVDLCTYPKYCTVIAYPTDLNTIRTRLANRFYRRISALVWEVRYIESNARTFNEPGSAIARAAKKITTQLLKFIKFSFSCCISVMLFSNFFSKGRGLKKGKSMKTGYDENCWKKQCMELVNLIFQCEDSEPFRQPVDLDQYP</sequence>
<dbReference type="InterPro" id="IPR001487">
    <property type="entry name" value="Bromodomain"/>
</dbReference>
<evidence type="ECO:0000313" key="9">
    <source>
        <dbReference type="Proteomes" id="UP000053149"/>
    </source>
</evidence>
<evidence type="ECO:0000256" key="1">
    <source>
        <dbReference type="ARBA" id="ARBA00022574"/>
    </source>
</evidence>
<keyword evidence="1 5" id="KW-0853">WD repeat</keyword>
<organism evidence="8 9">
    <name type="scientific">Pterocles gutturalis</name>
    <name type="common">yellow-throated sandgrouse</name>
    <dbReference type="NCBI Taxonomy" id="240206"/>
    <lineage>
        <taxon>Eukaryota</taxon>
        <taxon>Metazoa</taxon>
        <taxon>Chordata</taxon>
        <taxon>Craniata</taxon>
        <taxon>Vertebrata</taxon>
        <taxon>Euteleostomi</taxon>
        <taxon>Archelosauria</taxon>
        <taxon>Archosauria</taxon>
        <taxon>Dinosauria</taxon>
        <taxon>Saurischia</taxon>
        <taxon>Theropoda</taxon>
        <taxon>Coelurosauria</taxon>
        <taxon>Aves</taxon>
        <taxon>Neognathae</taxon>
        <taxon>Neoaves</taxon>
        <taxon>Columbimorphae</taxon>
        <taxon>Pterocliformes</taxon>
        <taxon>Pteroclidae</taxon>
        <taxon>Pterocles</taxon>
    </lineage>
</organism>
<feature type="region of interest" description="Disordered" evidence="6">
    <location>
        <begin position="611"/>
        <end position="658"/>
    </location>
</feature>
<dbReference type="SMART" id="SM00320">
    <property type="entry name" value="WD40"/>
    <property type="match status" value="8"/>
</dbReference>
<dbReference type="FunFam" id="2.130.10.10:FF:000071">
    <property type="entry name" value="Bromodomain and WD repeat domain containing 1"/>
    <property type="match status" value="1"/>
</dbReference>
<evidence type="ECO:0000259" key="7">
    <source>
        <dbReference type="PROSITE" id="PS50014"/>
    </source>
</evidence>
<feature type="compositionally biased region" description="Low complexity" evidence="6">
    <location>
        <begin position="800"/>
        <end position="809"/>
    </location>
</feature>
<dbReference type="InterPro" id="IPR057451">
    <property type="entry name" value="BRWD/PHIP_AD"/>
</dbReference>
<dbReference type="Gene3D" id="1.20.920.10">
    <property type="entry name" value="Bromodomain-like"/>
    <property type="match status" value="2"/>
</dbReference>
<feature type="repeat" description="WD" evidence="5">
    <location>
        <begin position="220"/>
        <end position="265"/>
    </location>
</feature>
<evidence type="ECO:0000256" key="3">
    <source>
        <dbReference type="ARBA" id="ARBA00023117"/>
    </source>
</evidence>
<evidence type="ECO:0000256" key="6">
    <source>
        <dbReference type="SAM" id="MobiDB-lite"/>
    </source>
</evidence>
<dbReference type="Pfam" id="PF00439">
    <property type="entry name" value="Bromodomain"/>
    <property type="match status" value="1"/>
</dbReference>
<dbReference type="GO" id="GO:0005634">
    <property type="term" value="C:nucleus"/>
    <property type="evidence" value="ECO:0007669"/>
    <property type="project" value="TreeGrafter"/>
</dbReference>
<dbReference type="InterPro" id="IPR057452">
    <property type="entry name" value="BRWD/PHIP_N"/>
</dbReference>
<feature type="non-terminal residue" evidence="8">
    <location>
        <position position="1273"/>
    </location>
</feature>
<dbReference type="Gene3D" id="2.130.10.10">
    <property type="entry name" value="YVTN repeat-like/Quinoprotein amine dehydrogenase"/>
    <property type="match status" value="2"/>
</dbReference>
<dbReference type="Proteomes" id="UP000053149">
    <property type="component" value="Unassembled WGS sequence"/>
</dbReference>
<dbReference type="GO" id="GO:0007010">
    <property type="term" value="P:cytoskeleton organization"/>
    <property type="evidence" value="ECO:0007669"/>
    <property type="project" value="TreeGrafter"/>
</dbReference>
<keyword evidence="2" id="KW-0677">Repeat</keyword>
<dbReference type="Gene3D" id="2.30.30.1040">
    <property type="match status" value="1"/>
</dbReference>